<gene>
    <name evidence="1" type="ORF">GWI33_005130</name>
</gene>
<dbReference type="Proteomes" id="UP000625711">
    <property type="component" value="Unassembled WGS sequence"/>
</dbReference>
<reference evidence="1" key="1">
    <citation type="submission" date="2020-08" db="EMBL/GenBank/DDBJ databases">
        <title>Genome sequencing and assembly of the red palm weevil Rhynchophorus ferrugineus.</title>
        <authorList>
            <person name="Dias G.B."/>
            <person name="Bergman C.M."/>
            <person name="Manee M."/>
        </authorList>
    </citation>
    <scope>NUCLEOTIDE SEQUENCE</scope>
    <source>
        <strain evidence="1">AA-2017</strain>
        <tissue evidence="1">Whole larva</tissue>
    </source>
</reference>
<dbReference type="EMBL" id="JAACXV010000025">
    <property type="protein sequence ID" value="KAF7286492.1"/>
    <property type="molecule type" value="Genomic_DNA"/>
</dbReference>
<sequence>MVSSLSRYEIQATSQRSIPLTQRHLLSDDDRLCIDSGEEKKRRKMPSQKRRFYVTPYLIMRVSDATHHVFVSSLMPHSSESIRFHLESVLWIFFPS</sequence>
<proteinExistence type="predicted"/>
<accession>A0A834IWF2</accession>
<keyword evidence="2" id="KW-1185">Reference proteome</keyword>
<organism evidence="1 2">
    <name type="scientific">Rhynchophorus ferrugineus</name>
    <name type="common">Red palm weevil</name>
    <name type="synonym">Curculio ferrugineus</name>
    <dbReference type="NCBI Taxonomy" id="354439"/>
    <lineage>
        <taxon>Eukaryota</taxon>
        <taxon>Metazoa</taxon>
        <taxon>Ecdysozoa</taxon>
        <taxon>Arthropoda</taxon>
        <taxon>Hexapoda</taxon>
        <taxon>Insecta</taxon>
        <taxon>Pterygota</taxon>
        <taxon>Neoptera</taxon>
        <taxon>Endopterygota</taxon>
        <taxon>Coleoptera</taxon>
        <taxon>Polyphaga</taxon>
        <taxon>Cucujiformia</taxon>
        <taxon>Curculionidae</taxon>
        <taxon>Dryophthorinae</taxon>
        <taxon>Rhynchophorus</taxon>
    </lineage>
</organism>
<comment type="caution">
    <text evidence="1">The sequence shown here is derived from an EMBL/GenBank/DDBJ whole genome shotgun (WGS) entry which is preliminary data.</text>
</comment>
<protein>
    <submittedName>
        <fullName evidence="1">Uncharacterized protein</fullName>
    </submittedName>
</protein>
<evidence type="ECO:0000313" key="1">
    <source>
        <dbReference type="EMBL" id="KAF7286492.1"/>
    </source>
</evidence>
<evidence type="ECO:0000313" key="2">
    <source>
        <dbReference type="Proteomes" id="UP000625711"/>
    </source>
</evidence>
<name>A0A834IWF2_RHYFE</name>
<dbReference type="AlphaFoldDB" id="A0A834IWF2"/>